<name>A0ABM5EER5_VICPA</name>
<keyword evidence="3" id="KW-1185">Reference proteome</keyword>
<dbReference type="PANTHER" id="PTHR18853">
    <property type="entry name" value="FORKHEAD-ASSOCIATED DOMAIN-CONTAINING PROTEIN 1-RELATED"/>
    <property type="match status" value="1"/>
</dbReference>
<feature type="region of interest" description="Disordered" evidence="2">
    <location>
        <begin position="128"/>
        <end position="170"/>
    </location>
</feature>
<evidence type="ECO:0000256" key="1">
    <source>
        <dbReference type="SAM" id="Coils"/>
    </source>
</evidence>
<reference evidence="4" key="1">
    <citation type="submission" date="2025-08" db="UniProtKB">
        <authorList>
            <consortium name="RefSeq"/>
        </authorList>
    </citation>
    <scope>IDENTIFICATION</scope>
</reference>
<dbReference type="InterPro" id="IPR052642">
    <property type="entry name" value="CC-FHA_domain"/>
</dbReference>
<dbReference type="RefSeq" id="XP_072831649.1">
    <property type="nucleotide sequence ID" value="XM_072975548.1"/>
</dbReference>
<dbReference type="PANTHER" id="PTHR18853:SF9">
    <property type="entry name" value="COILED-COIL DOMAIN-CONTAINING PROTEIN 27"/>
    <property type="match status" value="1"/>
</dbReference>
<protein>
    <submittedName>
        <fullName evidence="4">Coiled-coil domain-containing protein 27 isoform X1</fullName>
    </submittedName>
</protein>
<sequence length="745" mass="83770">MMGVKKEIGGQAANVSGQISHVELASGLPSQQKIKADDMPRFYGDICDAVRCSQDPLGQGALGTALLSARAWACRFMLGAEFPTTPRSGGPEDQSKSSFRWQTLAIWSHAPNVTCQSQHAKEEKYGAQLDGEEPDGPPESGQPGRPDPGTETSPQAARHQQGDYNHDASLEDSGFASEVEELWRKFLMRPSCPQFSTRSTSMTHYGPATTLAPPEELCFDSEPRTMTEDLLPGQQGLDVQVDGLLHPFSKSACEFSSLQKRSAPRVPSPASSRPALAQSDLRRGVPWYVAVIHEKDHCLLTLGEEVRRLSELEMQVQKKDQEILALQEEREALKRQLRSLLKGTGQEALLSQGTRKRPSECVSKPQKRQSTVKTTGDEGELEPRRQMQKEFSVTMTDRGQVPEGGGLEEEEGLEGEAERAVDKGGRGSGSKKGTLQEKGGEEEEEVEEEEVEEEEEEEEKMMEEEESGVELEEEKEVQEDKIVGRKRAGSLDDTFEEELMAQLEEYEQLIQEFQFQLEITRTRYSLATGAIKSLQQQVERQESQLQAVSTENELLQKELRARKHQLQAMSDKFSSLREDKKHQEMMGLIEKDNLLLRQQVWDLERELAKREQAISGSEARISQLQAQVSQQHDHLQRRKQLQEEAQDKKEQIQQAEQQARVALESAQARLERLRNKIIQAAFNAVGVKSLATEISDSDILEALQRIISERNDYYNQLKQKGVKMPPLQQLEIRASPSKSKKITSK</sequence>
<keyword evidence="1" id="KW-0175">Coiled coil</keyword>
<evidence type="ECO:0000313" key="4">
    <source>
        <dbReference type="RefSeq" id="XP_072831649.1"/>
    </source>
</evidence>
<feature type="compositionally biased region" description="Acidic residues" evidence="2">
    <location>
        <begin position="440"/>
        <end position="477"/>
    </location>
</feature>
<accession>A0ABM5EER5</accession>
<feature type="compositionally biased region" description="Acidic residues" evidence="2">
    <location>
        <begin position="406"/>
        <end position="415"/>
    </location>
</feature>
<feature type="compositionally biased region" description="Basic and acidic residues" evidence="2">
    <location>
        <begin position="416"/>
        <end position="425"/>
    </location>
</feature>
<dbReference type="Proteomes" id="UP001652581">
    <property type="component" value="Chromosome 13"/>
</dbReference>
<feature type="coiled-coil region" evidence="1">
    <location>
        <begin position="607"/>
        <end position="683"/>
    </location>
</feature>
<feature type="coiled-coil region" evidence="1">
    <location>
        <begin position="302"/>
        <end position="343"/>
    </location>
</feature>
<dbReference type="GeneID" id="102525824"/>
<evidence type="ECO:0000256" key="2">
    <source>
        <dbReference type="SAM" id="MobiDB-lite"/>
    </source>
</evidence>
<evidence type="ECO:0000313" key="3">
    <source>
        <dbReference type="Proteomes" id="UP001652581"/>
    </source>
</evidence>
<organism evidence="3 4">
    <name type="scientific">Vicugna pacos</name>
    <name type="common">Alpaca</name>
    <name type="synonym">Lama pacos</name>
    <dbReference type="NCBI Taxonomy" id="30538"/>
    <lineage>
        <taxon>Eukaryota</taxon>
        <taxon>Metazoa</taxon>
        <taxon>Chordata</taxon>
        <taxon>Craniata</taxon>
        <taxon>Vertebrata</taxon>
        <taxon>Euteleostomi</taxon>
        <taxon>Mammalia</taxon>
        <taxon>Eutheria</taxon>
        <taxon>Laurasiatheria</taxon>
        <taxon>Artiodactyla</taxon>
        <taxon>Tylopoda</taxon>
        <taxon>Camelidae</taxon>
        <taxon>Vicugna</taxon>
    </lineage>
</organism>
<feature type="compositionally biased region" description="Basic and acidic residues" evidence="2">
    <location>
        <begin position="160"/>
        <end position="169"/>
    </location>
</feature>
<gene>
    <name evidence="4" type="primary">CCDC27</name>
</gene>
<proteinExistence type="predicted"/>
<feature type="region of interest" description="Disordered" evidence="2">
    <location>
        <begin position="348"/>
        <end position="481"/>
    </location>
</feature>